<accession>A0ABV8LLB7</accession>
<dbReference type="EMBL" id="JBHSAY010000005">
    <property type="protein sequence ID" value="MFC4130574.1"/>
    <property type="molecule type" value="Genomic_DNA"/>
</dbReference>
<keyword evidence="2" id="KW-1185">Reference proteome</keyword>
<gene>
    <name evidence="1" type="ORF">ACFOZ4_08150</name>
</gene>
<name>A0ABV8LLB7_9ACTN</name>
<reference evidence="2" key="1">
    <citation type="journal article" date="2019" name="Int. J. Syst. Evol. Microbiol.">
        <title>The Global Catalogue of Microorganisms (GCM) 10K type strain sequencing project: providing services to taxonomists for standard genome sequencing and annotation.</title>
        <authorList>
            <consortium name="The Broad Institute Genomics Platform"/>
            <consortium name="The Broad Institute Genome Sequencing Center for Infectious Disease"/>
            <person name="Wu L."/>
            <person name="Ma J."/>
        </authorList>
    </citation>
    <scope>NUCLEOTIDE SEQUENCE [LARGE SCALE GENOMIC DNA]</scope>
    <source>
        <strain evidence="2">CGMCC 4.7289</strain>
    </source>
</reference>
<comment type="caution">
    <text evidence="1">The sequence shown here is derived from an EMBL/GenBank/DDBJ whole genome shotgun (WGS) entry which is preliminary data.</text>
</comment>
<sequence length="90" mass="9813">MTSGALDNSYQLSDADAEELVARRAAREEMSRYVDLDTLPMTARMIRAGAEANGAPDESLRRLGELDPELEILNADALWEALGYNAEPSA</sequence>
<dbReference type="Proteomes" id="UP001595816">
    <property type="component" value="Unassembled WGS sequence"/>
</dbReference>
<dbReference type="RefSeq" id="WP_253757642.1">
    <property type="nucleotide sequence ID" value="NZ_JAMZDZ010000001.1"/>
</dbReference>
<proteinExistence type="predicted"/>
<organism evidence="1 2">
    <name type="scientific">Hamadaea flava</name>
    <dbReference type="NCBI Taxonomy" id="1742688"/>
    <lineage>
        <taxon>Bacteria</taxon>
        <taxon>Bacillati</taxon>
        <taxon>Actinomycetota</taxon>
        <taxon>Actinomycetes</taxon>
        <taxon>Micromonosporales</taxon>
        <taxon>Micromonosporaceae</taxon>
        <taxon>Hamadaea</taxon>
    </lineage>
</organism>
<protein>
    <submittedName>
        <fullName evidence="1">Uncharacterized protein</fullName>
    </submittedName>
</protein>
<evidence type="ECO:0000313" key="1">
    <source>
        <dbReference type="EMBL" id="MFC4130574.1"/>
    </source>
</evidence>
<evidence type="ECO:0000313" key="2">
    <source>
        <dbReference type="Proteomes" id="UP001595816"/>
    </source>
</evidence>